<organism evidence="6 7">
    <name type="scientific">Bifidobacterium biavatii DSM 23969</name>
    <dbReference type="NCBI Taxonomy" id="1437608"/>
    <lineage>
        <taxon>Bacteria</taxon>
        <taxon>Bacillati</taxon>
        <taxon>Actinomycetota</taxon>
        <taxon>Actinomycetes</taxon>
        <taxon>Bifidobacteriales</taxon>
        <taxon>Bifidobacteriaceae</taxon>
        <taxon>Bifidobacterium</taxon>
    </lineage>
</organism>
<name>A0A087A2V0_9BIFI</name>
<evidence type="ECO:0000256" key="4">
    <source>
        <dbReference type="ARBA" id="ARBA00038303"/>
    </source>
</evidence>
<keyword evidence="3 5" id="KW-0949">S-adenosyl-L-methionine</keyword>
<feature type="binding site" evidence="5">
    <location>
        <position position="76"/>
    </location>
    <ligand>
        <name>S-adenosyl-L-methionine</name>
        <dbReference type="ChEBI" id="CHEBI:59789"/>
    </ligand>
</feature>
<evidence type="ECO:0000256" key="5">
    <source>
        <dbReference type="HAMAP-Rule" id="MF_00658"/>
    </source>
</evidence>
<comment type="catalytic activity">
    <reaction evidence="5">
        <text>pseudouridine(1915) in 23S rRNA + S-adenosyl-L-methionine = N(3)-methylpseudouridine(1915) in 23S rRNA + S-adenosyl-L-homocysteine + H(+)</text>
        <dbReference type="Rhea" id="RHEA:42752"/>
        <dbReference type="Rhea" id="RHEA-COMP:10221"/>
        <dbReference type="Rhea" id="RHEA-COMP:10222"/>
        <dbReference type="ChEBI" id="CHEBI:15378"/>
        <dbReference type="ChEBI" id="CHEBI:57856"/>
        <dbReference type="ChEBI" id="CHEBI:59789"/>
        <dbReference type="ChEBI" id="CHEBI:65314"/>
        <dbReference type="ChEBI" id="CHEBI:74486"/>
        <dbReference type="EC" id="2.1.1.177"/>
    </reaction>
</comment>
<feature type="binding site" evidence="5">
    <location>
        <position position="108"/>
    </location>
    <ligand>
        <name>S-adenosyl-L-methionine</name>
        <dbReference type="ChEBI" id="CHEBI:59789"/>
    </ligand>
</feature>
<evidence type="ECO:0000313" key="6">
    <source>
        <dbReference type="EMBL" id="KFI53100.1"/>
    </source>
</evidence>
<dbReference type="InterPro" id="IPR029026">
    <property type="entry name" value="tRNA_m1G_MTases_N"/>
</dbReference>
<protein>
    <recommendedName>
        <fullName evidence="5">Ribosomal RNA large subunit methyltransferase H</fullName>
        <ecNumber evidence="5">2.1.1.177</ecNumber>
    </recommendedName>
    <alternativeName>
        <fullName evidence="5">23S rRNA (pseudouridine1915-N3)-methyltransferase</fullName>
    </alternativeName>
    <alternativeName>
        <fullName evidence="5">23S rRNA m3Psi1915 methyltransferase</fullName>
    </alternativeName>
    <alternativeName>
        <fullName evidence="5">rRNA (pseudouridine-N3-)-methyltransferase RlmH</fullName>
    </alternativeName>
</protein>
<comment type="similarity">
    <text evidence="4 5">Belongs to the RNA methyltransferase RlmH family.</text>
</comment>
<dbReference type="PANTHER" id="PTHR33603">
    <property type="entry name" value="METHYLTRANSFERASE"/>
    <property type="match status" value="1"/>
</dbReference>
<dbReference type="InterPro" id="IPR003742">
    <property type="entry name" value="RlmH-like"/>
</dbReference>
<evidence type="ECO:0000256" key="3">
    <source>
        <dbReference type="ARBA" id="ARBA00022691"/>
    </source>
</evidence>
<dbReference type="EC" id="2.1.1.177" evidence="5"/>
<keyword evidence="7" id="KW-1185">Reference proteome</keyword>
<dbReference type="NCBIfam" id="NF000985">
    <property type="entry name" value="PRK00103.1-3"/>
    <property type="match status" value="1"/>
</dbReference>
<comment type="caution">
    <text evidence="6">The sequence shown here is derived from an EMBL/GenBank/DDBJ whole genome shotgun (WGS) entry which is preliminary data.</text>
</comment>
<keyword evidence="5" id="KW-0698">rRNA processing</keyword>
<reference evidence="6 7" key="1">
    <citation type="submission" date="2014-03" db="EMBL/GenBank/DDBJ databases">
        <title>Genomics of Bifidobacteria.</title>
        <authorList>
            <person name="Ventura M."/>
            <person name="Milani C."/>
            <person name="Lugli G.A."/>
        </authorList>
    </citation>
    <scope>NUCLEOTIDE SEQUENCE [LARGE SCALE GENOMIC DNA]</scope>
    <source>
        <strain evidence="6 7">DSM 23969</strain>
    </source>
</reference>
<dbReference type="HAMAP" id="MF_00658">
    <property type="entry name" value="23SrRNA_methyltr_H"/>
    <property type="match status" value="1"/>
</dbReference>
<dbReference type="eggNOG" id="COG1576">
    <property type="taxonomic scope" value="Bacteria"/>
</dbReference>
<dbReference type="Proteomes" id="UP000029108">
    <property type="component" value="Unassembled WGS sequence"/>
</dbReference>
<sequence length="159" mass="17754">MQIDIIAVGKVKESYLRDAIAEYSKRLGRYCKLGIIEVADEKTPENASEGVERQIKAKEGERIAKHLRDGAYVIALAIDGKMLSSEGLANEISQLGLRGVSHIQLVIGGSIGLDDAILSRADYKLSFSKMTFPHQLMRVILLEQIYRAFKINAHEPYHK</sequence>
<evidence type="ECO:0000256" key="2">
    <source>
        <dbReference type="ARBA" id="ARBA00022679"/>
    </source>
</evidence>
<evidence type="ECO:0000256" key="1">
    <source>
        <dbReference type="ARBA" id="ARBA00022603"/>
    </source>
</evidence>
<dbReference type="STRING" id="1437608.GCA_000771645_01951"/>
<gene>
    <name evidence="5" type="primary">rlmH</name>
    <name evidence="6" type="ORF">BBIA_1076</name>
</gene>
<proteinExistence type="inferred from homology"/>
<keyword evidence="2 5" id="KW-0808">Transferase</keyword>
<dbReference type="RefSeq" id="WP_033496378.1">
    <property type="nucleotide sequence ID" value="NZ_JDUU01000038.1"/>
</dbReference>
<dbReference type="InterPro" id="IPR029028">
    <property type="entry name" value="Alpha/beta_knot_MTases"/>
</dbReference>
<dbReference type="PIRSF" id="PIRSF004505">
    <property type="entry name" value="MT_bac"/>
    <property type="match status" value="1"/>
</dbReference>
<dbReference type="OrthoDB" id="9806643at2"/>
<dbReference type="GO" id="GO:0070038">
    <property type="term" value="F:rRNA (pseudouridine-N3-)-methyltransferase activity"/>
    <property type="evidence" value="ECO:0007669"/>
    <property type="project" value="UniProtKB-UniRule"/>
</dbReference>
<dbReference type="EMBL" id="JGYN01000003">
    <property type="protein sequence ID" value="KFI53100.1"/>
    <property type="molecule type" value="Genomic_DNA"/>
</dbReference>
<dbReference type="PANTHER" id="PTHR33603:SF1">
    <property type="entry name" value="RIBOSOMAL RNA LARGE SUBUNIT METHYLTRANSFERASE H"/>
    <property type="match status" value="1"/>
</dbReference>
<comment type="subunit">
    <text evidence="5">Homodimer.</text>
</comment>
<dbReference type="AlphaFoldDB" id="A0A087A2V0"/>
<dbReference type="GO" id="GO:0005737">
    <property type="term" value="C:cytoplasm"/>
    <property type="evidence" value="ECO:0007669"/>
    <property type="project" value="UniProtKB-SubCell"/>
</dbReference>
<dbReference type="SUPFAM" id="SSF75217">
    <property type="entry name" value="alpha/beta knot"/>
    <property type="match status" value="1"/>
</dbReference>
<comment type="subcellular location">
    <subcellularLocation>
        <location evidence="5">Cytoplasm</location>
    </subcellularLocation>
</comment>
<feature type="binding site" evidence="5">
    <location>
        <begin position="127"/>
        <end position="132"/>
    </location>
    <ligand>
        <name>S-adenosyl-L-methionine</name>
        <dbReference type="ChEBI" id="CHEBI:59789"/>
    </ligand>
</feature>
<dbReference type="Gene3D" id="3.40.1280.10">
    <property type="match status" value="1"/>
</dbReference>
<dbReference type="CDD" id="cd18081">
    <property type="entry name" value="RlmH-like"/>
    <property type="match status" value="1"/>
</dbReference>
<keyword evidence="5" id="KW-0963">Cytoplasm</keyword>
<dbReference type="Pfam" id="PF02590">
    <property type="entry name" value="SPOUT_MTase"/>
    <property type="match status" value="1"/>
</dbReference>
<evidence type="ECO:0000313" key="7">
    <source>
        <dbReference type="Proteomes" id="UP000029108"/>
    </source>
</evidence>
<keyword evidence="1 5" id="KW-0489">Methyltransferase</keyword>
<comment type="function">
    <text evidence="5">Specifically methylates the pseudouridine at position 1915 (m3Psi1915) in 23S rRNA.</text>
</comment>
<accession>A0A087A2V0</accession>
<dbReference type="NCBIfam" id="TIGR00246">
    <property type="entry name" value="tRNA_RlmH_YbeA"/>
    <property type="match status" value="1"/>
</dbReference>